<dbReference type="Pfam" id="PF03771">
    <property type="entry name" value="SPDY"/>
    <property type="match status" value="2"/>
</dbReference>
<accession>A0ABQ3S931</accession>
<feature type="domain" description="DUF317" evidence="2">
    <location>
        <begin position="52"/>
        <end position="109"/>
    </location>
</feature>
<reference evidence="4" key="1">
    <citation type="submission" date="2023-07" db="EMBL/GenBank/DDBJ databases">
        <title>Whole genome shotgun sequence of Streptomyces cacaoi subsp. asoensis NBRC 13813.</title>
        <authorList>
            <person name="Komaki H."/>
            <person name="Tamura T."/>
        </authorList>
    </citation>
    <scope>NUCLEOTIDE SEQUENCE [LARGE SCALE GENOMIC DNA]</scope>
    <source>
        <strain evidence="4">NBRC 13813</strain>
    </source>
</reference>
<dbReference type="InterPro" id="IPR005523">
    <property type="entry name" value="DUF317_SPDY"/>
</dbReference>
<name>A0ABQ3S931_9ACTN</name>
<organism evidence="3 4">
    <name type="scientific">Streptomyces asoensis</name>
    <dbReference type="NCBI Taxonomy" id="249586"/>
    <lineage>
        <taxon>Bacteria</taxon>
        <taxon>Bacillati</taxon>
        <taxon>Actinomycetota</taxon>
        <taxon>Actinomycetes</taxon>
        <taxon>Kitasatosporales</taxon>
        <taxon>Streptomycetaceae</taxon>
        <taxon>Streptomyces</taxon>
    </lineage>
</organism>
<evidence type="ECO:0000259" key="2">
    <source>
        <dbReference type="Pfam" id="PF03771"/>
    </source>
</evidence>
<keyword evidence="4" id="KW-1185">Reference proteome</keyword>
<feature type="region of interest" description="Disordered" evidence="1">
    <location>
        <begin position="236"/>
        <end position="261"/>
    </location>
</feature>
<evidence type="ECO:0000256" key="1">
    <source>
        <dbReference type="SAM" id="MobiDB-lite"/>
    </source>
</evidence>
<proteinExistence type="predicted"/>
<evidence type="ECO:0000313" key="4">
    <source>
        <dbReference type="Proteomes" id="UP000649259"/>
    </source>
</evidence>
<feature type="domain" description="DUF317" evidence="2">
    <location>
        <begin position="137"/>
        <end position="196"/>
    </location>
</feature>
<dbReference type="RefSeq" id="WP_189925613.1">
    <property type="nucleotide sequence ID" value="NZ_BMSI01000012.1"/>
</dbReference>
<sequence>MPPTPETVEVDFIAPRHLAGGGDPAWITVPLHRACGWSHGNDPLMPRVLLSSPDQKALLRLEPDPDGQWWTLNHAAEADRPAWYASFGARTPVELIAVFTDALTDPAPAASTPSDPYEPLRQSAWQPPTIGADGLVSPDGTAYVQRLGTAQEPGAWFVTASLGPERKPVWQARFGEHTPARLVAAFTTALTDPHPAARTNSLRSLPTRAPDVVTRRTTDVLAVHVAAALEERVHALAARRTLPPTTPSSPRQPPARKSRSR</sequence>
<feature type="compositionally biased region" description="Pro residues" evidence="1">
    <location>
        <begin position="244"/>
        <end position="253"/>
    </location>
</feature>
<comment type="caution">
    <text evidence="3">The sequence shown here is derived from an EMBL/GenBank/DDBJ whole genome shotgun (WGS) entry which is preliminary data.</text>
</comment>
<dbReference type="EMBL" id="BNEB01000005">
    <property type="protein sequence ID" value="GHI64485.1"/>
    <property type="molecule type" value="Genomic_DNA"/>
</dbReference>
<dbReference type="Proteomes" id="UP000649259">
    <property type="component" value="Unassembled WGS sequence"/>
</dbReference>
<protein>
    <recommendedName>
        <fullName evidence="2">DUF317 domain-containing protein</fullName>
    </recommendedName>
</protein>
<evidence type="ECO:0000313" key="3">
    <source>
        <dbReference type="EMBL" id="GHI64485.1"/>
    </source>
</evidence>
<dbReference type="GeneID" id="91473928"/>
<gene>
    <name evidence="3" type="ORF">Saso_61350</name>
</gene>